<feature type="compositionally biased region" description="Acidic residues" evidence="1">
    <location>
        <begin position="21"/>
        <end position="35"/>
    </location>
</feature>
<feature type="compositionally biased region" description="Basic and acidic residues" evidence="1">
    <location>
        <begin position="146"/>
        <end position="159"/>
    </location>
</feature>
<name>A0A9N8E059_9STRA</name>
<dbReference type="PANTHER" id="PTHR22957:SF26">
    <property type="entry name" value="LD44506P"/>
    <property type="match status" value="1"/>
</dbReference>
<feature type="domain" description="Rab-GAP TBC" evidence="2">
    <location>
        <begin position="185"/>
        <end position="445"/>
    </location>
</feature>
<dbReference type="Gene3D" id="1.10.472.80">
    <property type="entry name" value="Ypt/Rab-GAP domain of gyp1p, domain 3"/>
    <property type="match status" value="1"/>
</dbReference>
<gene>
    <name evidence="3" type="ORF">SEMRO_518_G158780.1</name>
</gene>
<protein>
    <submittedName>
        <fullName evidence="3">GTPase-activating protein GYP1</fullName>
    </submittedName>
</protein>
<dbReference type="AlphaFoldDB" id="A0A9N8E059"/>
<dbReference type="PROSITE" id="PS50086">
    <property type="entry name" value="TBC_RABGAP"/>
    <property type="match status" value="1"/>
</dbReference>
<feature type="region of interest" description="Disordered" evidence="1">
    <location>
        <begin position="1"/>
        <end position="159"/>
    </location>
</feature>
<evidence type="ECO:0000313" key="4">
    <source>
        <dbReference type="Proteomes" id="UP001153069"/>
    </source>
</evidence>
<dbReference type="InterPro" id="IPR035969">
    <property type="entry name" value="Rab-GAP_TBC_sf"/>
</dbReference>
<feature type="compositionally biased region" description="Low complexity" evidence="1">
    <location>
        <begin position="70"/>
        <end position="95"/>
    </location>
</feature>
<keyword evidence="4" id="KW-1185">Reference proteome</keyword>
<dbReference type="InterPro" id="IPR000195">
    <property type="entry name" value="Rab-GAP-TBC_dom"/>
</dbReference>
<feature type="compositionally biased region" description="Polar residues" evidence="1">
    <location>
        <begin position="37"/>
        <end position="50"/>
    </location>
</feature>
<dbReference type="PANTHER" id="PTHR22957">
    <property type="entry name" value="TBC1 DOMAIN FAMILY MEMBER GTPASE-ACTIVATING PROTEIN"/>
    <property type="match status" value="1"/>
</dbReference>
<evidence type="ECO:0000313" key="3">
    <source>
        <dbReference type="EMBL" id="CAB9512091.1"/>
    </source>
</evidence>
<feature type="region of interest" description="Disordered" evidence="1">
    <location>
        <begin position="311"/>
        <end position="331"/>
    </location>
</feature>
<feature type="compositionally biased region" description="Low complexity" evidence="1">
    <location>
        <begin position="114"/>
        <end position="125"/>
    </location>
</feature>
<dbReference type="OrthoDB" id="26371at2759"/>
<accession>A0A9N8E059</accession>
<dbReference type="Gene3D" id="1.10.8.270">
    <property type="entry name" value="putative rabgap domain of human tbc1 domain family member 14 like domains"/>
    <property type="match status" value="1"/>
</dbReference>
<proteinExistence type="predicted"/>
<dbReference type="SUPFAM" id="SSF47923">
    <property type="entry name" value="Ypt/Rab-GAP domain of gyp1p"/>
    <property type="match status" value="2"/>
</dbReference>
<dbReference type="Proteomes" id="UP001153069">
    <property type="component" value="Unassembled WGS sequence"/>
</dbReference>
<evidence type="ECO:0000256" key="1">
    <source>
        <dbReference type="SAM" id="MobiDB-lite"/>
    </source>
</evidence>
<dbReference type="GO" id="GO:0005096">
    <property type="term" value="F:GTPase activator activity"/>
    <property type="evidence" value="ECO:0007669"/>
    <property type="project" value="TreeGrafter"/>
</dbReference>
<dbReference type="Pfam" id="PF00566">
    <property type="entry name" value="RabGAP-TBC"/>
    <property type="match status" value="1"/>
</dbReference>
<dbReference type="SMART" id="SM00164">
    <property type="entry name" value="TBC"/>
    <property type="match status" value="1"/>
</dbReference>
<reference evidence="3" key="1">
    <citation type="submission" date="2020-06" db="EMBL/GenBank/DDBJ databases">
        <authorList>
            <consortium name="Plant Systems Biology data submission"/>
        </authorList>
    </citation>
    <scope>NUCLEOTIDE SEQUENCE</scope>
    <source>
        <strain evidence="3">D6</strain>
    </source>
</reference>
<dbReference type="FunFam" id="1.10.472.80:FF:000001">
    <property type="entry name" value="TBC1 domain family member 22B"/>
    <property type="match status" value="1"/>
</dbReference>
<sequence length="520" mass="58408">MASASRGLPGFLRRSLRAELSEDSDAEDLDPDDQEQSQSSLPNDATQQPGKDQLDPATSPDSTQESISDSVTSFAANSSVSSRASMPPLSSSSTPLKNHRSAVPPPPPPTAPLSRQSSEPQQPRSSQDEGTATLKRSSTVVPKSTDNLHGEKSSRPKTYRETQFEKIYAANVISMNDLKSVAWNGIPPHFRPQSWKILLGYLPTNASRRQHTLQKKRAEYLDAVAQHYDIDDNSRTMQEQEVLRQVLVDVPRTAPTVKLFRNERIKSLLTRILYIWAMRHPASSYVQGINDLAMPLIVTYLTMDDYDPSTDNNNHKAVDNNNNQEVASKSDSKDNIDYTAVLEGTIMDTVTDEQLQKVEADVYWSLTNLLAGIQDHYTSDQPGVQRMVLRLEELVNRIDADLCAHLRDTGIEFMQFAFKWMNCLLLREFNLKCVIRLWDTYISEEDGFEDFHVYVCAAFLCQFSSRLQTMTFDELFGFMQGIPTEDWGDTEVEMLLSQAYVLSTLFGGSDAHLAANSTDN</sequence>
<feature type="compositionally biased region" description="Polar residues" evidence="1">
    <location>
        <begin position="128"/>
        <end position="145"/>
    </location>
</feature>
<feature type="compositionally biased region" description="Polar residues" evidence="1">
    <location>
        <begin position="59"/>
        <end position="69"/>
    </location>
</feature>
<organism evidence="3 4">
    <name type="scientific">Seminavis robusta</name>
    <dbReference type="NCBI Taxonomy" id="568900"/>
    <lineage>
        <taxon>Eukaryota</taxon>
        <taxon>Sar</taxon>
        <taxon>Stramenopiles</taxon>
        <taxon>Ochrophyta</taxon>
        <taxon>Bacillariophyta</taxon>
        <taxon>Bacillariophyceae</taxon>
        <taxon>Bacillariophycidae</taxon>
        <taxon>Naviculales</taxon>
        <taxon>Naviculaceae</taxon>
        <taxon>Seminavis</taxon>
    </lineage>
</organism>
<comment type="caution">
    <text evidence="3">The sequence shown here is derived from an EMBL/GenBank/DDBJ whole genome shotgun (WGS) entry which is preliminary data.</text>
</comment>
<dbReference type="Gene3D" id="1.10.10.750">
    <property type="entry name" value="Ypt/Rab-GAP domain of gyp1p, domain 1"/>
    <property type="match status" value="1"/>
</dbReference>
<evidence type="ECO:0000259" key="2">
    <source>
        <dbReference type="PROSITE" id="PS50086"/>
    </source>
</evidence>
<dbReference type="EMBL" id="CAICTM010000517">
    <property type="protein sequence ID" value="CAB9512091.1"/>
    <property type="molecule type" value="Genomic_DNA"/>
</dbReference>